<dbReference type="RefSeq" id="WP_040125179.1">
    <property type="nucleotide sequence ID" value="NZ_HG938356.1"/>
</dbReference>
<keyword evidence="2 4" id="KW-0378">Hydrolase</keyword>
<dbReference type="HOGENOM" id="CLU_012494_13_1_5"/>
<dbReference type="AlphaFoldDB" id="A0A068THN0"/>
<sequence>MITIQPLLAEDAPAVAAMRQAASAHKGDALGPEARPMFDAMFAATPAAADVRVEAATVGGIAGFWVRPANARPSARILYLHGGGYVLGSAQALAHFAGQIAVRVGADAFVPDYRLAPEHPFPAAIDDAVAAYRGLVAEGEEGIAVVGDSAGGGLTLTLLSILAADKTGGMVQPVGAAVMSPWTDLALTGDSFETRAEADPIFTRGVLQGFSDMYLQGEDATQPKASPLYAPLAGLPPVRIDVGDNEVLLSDSIRYTEQAQAAGVEVTLAVWEGMPHVFQSSLGQFLAAEQSLNAIGDFLRQRLEALAKAAVPSNPLKGA</sequence>
<dbReference type="PANTHER" id="PTHR48081">
    <property type="entry name" value="AB HYDROLASE SUPERFAMILY PROTEIN C4A8.06C"/>
    <property type="match status" value="1"/>
</dbReference>
<evidence type="ECO:0000259" key="3">
    <source>
        <dbReference type="Pfam" id="PF07859"/>
    </source>
</evidence>
<dbReference type="InterPro" id="IPR029058">
    <property type="entry name" value="AB_hydrolase_fold"/>
</dbReference>
<dbReference type="KEGG" id="ngl:RG1141_PA10900"/>
<dbReference type="GO" id="GO:0004806">
    <property type="term" value="F:triacylglycerol lipase activity"/>
    <property type="evidence" value="ECO:0007669"/>
    <property type="project" value="TreeGrafter"/>
</dbReference>
<dbReference type="eggNOG" id="COG0657">
    <property type="taxonomic scope" value="Bacteria"/>
</dbReference>
<dbReference type="Proteomes" id="UP000028186">
    <property type="component" value="Plasmid pHAMBI1141a"/>
</dbReference>
<keyword evidence="4" id="KW-0614">Plasmid</keyword>
<evidence type="ECO:0000313" key="5">
    <source>
        <dbReference type="Proteomes" id="UP000028186"/>
    </source>
</evidence>
<protein>
    <submittedName>
        <fullName evidence="4">Putative acetyl-hydrolase</fullName>
    </submittedName>
</protein>
<dbReference type="InterPro" id="IPR013094">
    <property type="entry name" value="AB_hydrolase_3"/>
</dbReference>
<dbReference type="EMBL" id="HG938356">
    <property type="protein sequence ID" value="CDN57922.1"/>
    <property type="molecule type" value="Genomic_DNA"/>
</dbReference>
<organism evidence="4 5">
    <name type="scientific">Neorhizobium galegae bv. officinalis bv. officinalis str. HAMBI 1141</name>
    <dbReference type="NCBI Taxonomy" id="1028801"/>
    <lineage>
        <taxon>Bacteria</taxon>
        <taxon>Pseudomonadati</taxon>
        <taxon>Pseudomonadota</taxon>
        <taxon>Alphaproteobacteria</taxon>
        <taxon>Hyphomicrobiales</taxon>
        <taxon>Rhizobiaceae</taxon>
        <taxon>Rhizobium/Agrobacterium group</taxon>
        <taxon>Neorhizobium</taxon>
    </lineage>
</organism>
<evidence type="ECO:0000313" key="4">
    <source>
        <dbReference type="EMBL" id="CDN57922.1"/>
    </source>
</evidence>
<evidence type="ECO:0000256" key="2">
    <source>
        <dbReference type="ARBA" id="ARBA00022801"/>
    </source>
</evidence>
<dbReference type="PATRIC" id="fig|1028801.3.peg.5695"/>
<gene>
    <name evidence="4" type="ORF">RG1141_PA10900</name>
</gene>
<feature type="domain" description="Alpha/beta hydrolase fold-3" evidence="3">
    <location>
        <begin position="77"/>
        <end position="279"/>
    </location>
</feature>
<comment type="similarity">
    <text evidence="1">Belongs to the 'GDXG' lipolytic enzyme family.</text>
</comment>
<dbReference type="Pfam" id="PF07859">
    <property type="entry name" value="Abhydrolase_3"/>
    <property type="match status" value="1"/>
</dbReference>
<dbReference type="InterPro" id="IPR050300">
    <property type="entry name" value="GDXG_lipolytic_enzyme"/>
</dbReference>
<geneLocation type="plasmid" evidence="5">
    <name>II</name>
</geneLocation>
<dbReference type="PANTHER" id="PTHR48081:SF30">
    <property type="entry name" value="ACETYL-HYDROLASE LIPR-RELATED"/>
    <property type="match status" value="1"/>
</dbReference>
<dbReference type="Gene3D" id="3.40.50.1820">
    <property type="entry name" value="alpha/beta hydrolase"/>
    <property type="match status" value="1"/>
</dbReference>
<dbReference type="SUPFAM" id="SSF53474">
    <property type="entry name" value="alpha/beta-Hydrolases"/>
    <property type="match status" value="1"/>
</dbReference>
<name>A0A068THN0_NEOGA</name>
<evidence type="ECO:0000256" key="1">
    <source>
        <dbReference type="ARBA" id="ARBA00010515"/>
    </source>
</evidence>
<accession>A0A068THN0</accession>
<reference evidence="5" key="1">
    <citation type="journal article" date="2014" name="BMC Genomics">
        <title>Genome sequencing of two Neorhizobium galegae strains reveals a noeT gene responsible for the unusual acetylation of the nodulation factors.</title>
        <authorList>
            <person name="Osterman J."/>
            <person name="Marsh J."/>
            <person name="Laine P.K."/>
            <person name="Zeng Z."/>
            <person name="Alatalo E."/>
            <person name="Sullivan J.T."/>
            <person name="Young J.P."/>
            <person name="Thomas-Oates J."/>
            <person name="Paulin L."/>
            <person name="Lindstrom K."/>
        </authorList>
    </citation>
    <scope>NUCLEOTIDE SEQUENCE [LARGE SCALE GENOMIC DNA]</scope>
    <source>
        <strain evidence="5">HAMBI 1141</strain>
        <plasmid evidence="5">II</plasmid>
    </source>
</reference>
<proteinExistence type="inferred from homology"/>